<proteinExistence type="predicted"/>
<sequence>DINTEVQKRGRINRTGQLEEIPPIYDYVSSAIPAEKRLNMMLRKKLKSLDANTSSNQKNSSNLLAGEDFLNKYGDQVVTDYLHENLDLVKDLGLDKAGRGDAGDSDDPTGRSFEAHKVSGRIAIMPTEVQARFYDEISQRYNDLVAYLKETDEYDLELETHDLQATTLDSSMLSQGKGGRSAFGGDVLLEKVEMNALKK</sequence>
<comment type="caution">
    <text evidence="2">The sequence shown here is derived from an EMBL/GenBank/DDBJ whole genome shotgun (WGS) entry which is preliminary data.</text>
</comment>
<organism evidence="2">
    <name type="scientific">Tanacetum cinerariifolium</name>
    <name type="common">Dalmatian daisy</name>
    <name type="synonym">Chrysanthemum cinerariifolium</name>
    <dbReference type="NCBI Taxonomy" id="118510"/>
    <lineage>
        <taxon>Eukaryota</taxon>
        <taxon>Viridiplantae</taxon>
        <taxon>Streptophyta</taxon>
        <taxon>Embryophyta</taxon>
        <taxon>Tracheophyta</taxon>
        <taxon>Spermatophyta</taxon>
        <taxon>Magnoliopsida</taxon>
        <taxon>eudicotyledons</taxon>
        <taxon>Gunneridae</taxon>
        <taxon>Pentapetalae</taxon>
        <taxon>asterids</taxon>
        <taxon>campanulids</taxon>
        <taxon>Asterales</taxon>
        <taxon>Asteraceae</taxon>
        <taxon>Asteroideae</taxon>
        <taxon>Anthemideae</taxon>
        <taxon>Anthemidinae</taxon>
        <taxon>Tanacetum</taxon>
    </lineage>
</organism>
<evidence type="ECO:0000259" key="1">
    <source>
        <dbReference type="Pfam" id="PF13871"/>
    </source>
</evidence>
<feature type="non-terminal residue" evidence="2">
    <location>
        <position position="1"/>
    </location>
</feature>
<feature type="non-terminal residue" evidence="2">
    <location>
        <position position="199"/>
    </location>
</feature>
<dbReference type="InterPro" id="IPR026937">
    <property type="entry name" value="SBNO_Helicase_C_dom"/>
</dbReference>
<dbReference type="Pfam" id="PF13871">
    <property type="entry name" value="Helicase_C_4"/>
    <property type="match status" value="1"/>
</dbReference>
<reference evidence="2" key="1">
    <citation type="journal article" date="2019" name="Sci. Rep.">
        <title>Draft genome of Tanacetum cinerariifolium, the natural source of mosquito coil.</title>
        <authorList>
            <person name="Yamashiro T."/>
            <person name="Shiraishi A."/>
            <person name="Satake H."/>
            <person name="Nakayama K."/>
        </authorList>
    </citation>
    <scope>NUCLEOTIDE SEQUENCE</scope>
</reference>
<name>A0A699U9Y9_TANCI</name>
<protein>
    <recommendedName>
        <fullName evidence="1">Strawberry notch helicase C domain-containing protein</fullName>
    </recommendedName>
</protein>
<evidence type="ECO:0000313" key="2">
    <source>
        <dbReference type="EMBL" id="GFD18176.1"/>
    </source>
</evidence>
<dbReference type="EMBL" id="BKCJ011305705">
    <property type="protein sequence ID" value="GFD18176.1"/>
    <property type="molecule type" value="Genomic_DNA"/>
</dbReference>
<feature type="domain" description="Strawberry notch helicase C" evidence="1">
    <location>
        <begin position="5"/>
        <end position="159"/>
    </location>
</feature>
<dbReference type="AlphaFoldDB" id="A0A699U9Y9"/>
<accession>A0A699U9Y9</accession>
<gene>
    <name evidence="2" type="ORF">Tci_890145</name>
</gene>